<dbReference type="OrthoDB" id="3917213at2759"/>
<reference evidence="2" key="1">
    <citation type="submission" date="2012-06" db="EMBL/GenBank/DDBJ databases">
        <title>The genome sequence of Coniosporium apollinis CBS 100218.</title>
        <authorList>
            <consortium name="The Broad Institute Genome Sequencing Platform"/>
            <person name="Cuomo C."/>
            <person name="Gorbushina A."/>
            <person name="Noack S."/>
            <person name="Walker B."/>
            <person name="Young S.K."/>
            <person name="Zeng Q."/>
            <person name="Gargeya S."/>
            <person name="Fitzgerald M."/>
            <person name="Haas B."/>
            <person name="Abouelleil A."/>
            <person name="Alvarado L."/>
            <person name="Arachchi H.M."/>
            <person name="Berlin A.M."/>
            <person name="Chapman S.B."/>
            <person name="Goldberg J."/>
            <person name="Griggs A."/>
            <person name="Gujja S."/>
            <person name="Hansen M."/>
            <person name="Howarth C."/>
            <person name="Imamovic A."/>
            <person name="Larimer J."/>
            <person name="McCowan C."/>
            <person name="Montmayeur A."/>
            <person name="Murphy C."/>
            <person name="Neiman D."/>
            <person name="Pearson M."/>
            <person name="Priest M."/>
            <person name="Roberts A."/>
            <person name="Saif S."/>
            <person name="Shea T."/>
            <person name="Sisk P."/>
            <person name="Sykes S."/>
            <person name="Wortman J."/>
            <person name="Nusbaum C."/>
            <person name="Birren B."/>
        </authorList>
    </citation>
    <scope>NUCLEOTIDE SEQUENCE [LARGE SCALE GENOMIC DNA]</scope>
    <source>
        <strain evidence="2">CBS 100218</strain>
    </source>
</reference>
<dbReference type="EMBL" id="JH767596">
    <property type="protein sequence ID" value="EON68402.1"/>
    <property type="molecule type" value="Genomic_DNA"/>
</dbReference>
<protein>
    <submittedName>
        <fullName evidence="1">Uncharacterized protein</fullName>
    </submittedName>
</protein>
<evidence type="ECO:0000313" key="2">
    <source>
        <dbReference type="Proteomes" id="UP000016924"/>
    </source>
</evidence>
<proteinExistence type="predicted"/>
<dbReference type="eggNOG" id="ENOG502ST8Z">
    <property type="taxonomic scope" value="Eukaryota"/>
</dbReference>
<dbReference type="Proteomes" id="UP000016924">
    <property type="component" value="Unassembled WGS sequence"/>
</dbReference>
<accession>R7Z2K8</accession>
<dbReference type="OMA" id="HKYRINE"/>
<dbReference type="AlphaFoldDB" id="R7Z2K8"/>
<gene>
    <name evidence="1" type="ORF">W97_07726</name>
</gene>
<keyword evidence="2" id="KW-1185">Reference proteome</keyword>
<organism evidence="1 2">
    <name type="scientific">Coniosporium apollinis (strain CBS 100218)</name>
    <name type="common">Rock-inhabiting black yeast</name>
    <dbReference type="NCBI Taxonomy" id="1168221"/>
    <lineage>
        <taxon>Eukaryota</taxon>
        <taxon>Fungi</taxon>
        <taxon>Dikarya</taxon>
        <taxon>Ascomycota</taxon>
        <taxon>Pezizomycotina</taxon>
        <taxon>Dothideomycetes</taxon>
        <taxon>Dothideomycetes incertae sedis</taxon>
        <taxon>Coniosporium</taxon>
    </lineage>
</organism>
<dbReference type="RefSeq" id="XP_007783719.1">
    <property type="nucleotide sequence ID" value="XM_007785529.1"/>
</dbReference>
<dbReference type="GeneID" id="19905037"/>
<sequence>MSETLLPTLDAESWHWDSMDANQITFNRNGTGKASCHTEVHKYRINESLLTDDAFLPKAYTLSLEKGKFLTPLDAMRTEEIQYTPRFALRLVFDKSPYPPGHEWKELGGAPDAMKLWE</sequence>
<evidence type="ECO:0000313" key="1">
    <source>
        <dbReference type="EMBL" id="EON68402.1"/>
    </source>
</evidence>
<name>R7Z2K8_CONA1</name>
<dbReference type="HOGENOM" id="CLU_2073008_0_0_1"/>